<dbReference type="Gene3D" id="3.40.1350.10">
    <property type="match status" value="1"/>
</dbReference>
<accession>A0A7Y2RFF4</accession>
<keyword evidence="2" id="KW-0255">Endonuclease</keyword>
<dbReference type="EMBL" id="JABERL010000020">
    <property type="protein sequence ID" value="NNH77654.1"/>
    <property type="molecule type" value="Genomic_DNA"/>
</dbReference>
<dbReference type="Pfam" id="PF04471">
    <property type="entry name" value="Mrr_cat"/>
    <property type="match status" value="1"/>
</dbReference>
<proteinExistence type="predicted"/>
<protein>
    <submittedName>
        <fullName evidence="2">Restriction endonuclease</fullName>
    </submittedName>
</protein>
<evidence type="ECO:0000313" key="2">
    <source>
        <dbReference type="EMBL" id="NNH77654.1"/>
    </source>
</evidence>
<dbReference type="InterPro" id="IPR052906">
    <property type="entry name" value="Type_IV_Methyl-Rstrct_Enzyme"/>
</dbReference>
<evidence type="ECO:0000259" key="1">
    <source>
        <dbReference type="Pfam" id="PF04471"/>
    </source>
</evidence>
<dbReference type="RefSeq" id="WP_171540302.1">
    <property type="nucleotide sequence ID" value="NZ_JABERL010000020.1"/>
</dbReference>
<dbReference type="PANTHER" id="PTHR30015:SF7">
    <property type="entry name" value="TYPE IV METHYL-DIRECTED RESTRICTION ENZYME ECOKMRR"/>
    <property type="match status" value="1"/>
</dbReference>
<gene>
    <name evidence="2" type="ORF">HLH17_08295</name>
</gene>
<evidence type="ECO:0000313" key="3">
    <source>
        <dbReference type="Proteomes" id="UP000569202"/>
    </source>
</evidence>
<dbReference type="GO" id="GO:0003677">
    <property type="term" value="F:DNA binding"/>
    <property type="evidence" value="ECO:0007669"/>
    <property type="project" value="InterPro"/>
</dbReference>
<feature type="domain" description="Restriction endonuclease type IV Mrr" evidence="1">
    <location>
        <begin position="6"/>
        <end position="116"/>
    </location>
</feature>
<dbReference type="PANTHER" id="PTHR30015">
    <property type="entry name" value="MRR RESTRICTION SYSTEM PROTEIN"/>
    <property type="match status" value="1"/>
</dbReference>
<sequence length="280" mass="32612">MNSNRDWFNFQEDIAQHFRSLGVNAVTNKTIQGVRTEHNVDIYVTSKYLGTNIKWIVEAKHWQTKIPKEKVLALRTIVDDIGADKGFIISQVGFQSGAIEAIKNTNIQLYTFDELILSTKSYVQNEVLETYIRRARLLKIRYFAHKKRIRKDYGLRGELGEVASFSGAWLVSTIFEILDKAKNNLYPIDLTTNMIEKVGSDIAENFIELVQWLNLNLNWLDEKILQAEYQMMKDGVFNPELVNPNLDVQTMEEQFMNMKNFSKNGYSQIIENFLKRRLNK</sequence>
<comment type="caution">
    <text evidence="2">The sequence shown here is derived from an EMBL/GenBank/DDBJ whole genome shotgun (WGS) entry which is preliminary data.</text>
</comment>
<name>A0A7Y2RFF4_9GAMM</name>
<reference evidence="2 3" key="1">
    <citation type="submission" date="2020-04" db="EMBL/GenBank/DDBJ databases">
        <title>Acinetobacter Taxon 24.</title>
        <authorList>
            <person name="Nemec A."/>
            <person name="Radolfova-Krizova L."/>
            <person name="Higgins P.G."/>
            <person name="Spanelova P."/>
        </authorList>
    </citation>
    <scope>NUCLEOTIDE SEQUENCE [LARGE SCALE GENOMIC DNA]</scope>
    <source>
        <strain evidence="2 3">ANC 5380</strain>
    </source>
</reference>
<keyword evidence="2" id="KW-0378">Hydrolase</keyword>
<organism evidence="2 3">
    <name type="scientific">Acinetobacter terrae</name>
    <dbReference type="NCBI Taxonomy" id="2731247"/>
    <lineage>
        <taxon>Bacteria</taxon>
        <taxon>Pseudomonadati</taxon>
        <taxon>Pseudomonadota</taxon>
        <taxon>Gammaproteobacteria</taxon>
        <taxon>Moraxellales</taxon>
        <taxon>Moraxellaceae</taxon>
        <taxon>Acinetobacter</taxon>
        <taxon>Acinetobacter Taxon 24</taxon>
    </lineage>
</organism>
<dbReference type="SUPFAM" id="SSF52980">
    <property type="entry name" value="Restriction endonuclease-like"/>
    <property type="match status" value="1"/>
</dbReference>
<dbReference type="GO" id="GO:0015666">
    <property type="term" value="F:restriction endodeoxyribonuclease activity"/>
    <property type="evidence" value="ECO:0007669"/>
    <property type="project" value="TreeGrafter"/>
</dbReference>
<dbReference type="Proteomes" id="UP000569202">
    <property type="component" value="Unassembled WGS sequence"/>
</dbReference>
<dbReference type="AlphaFoldDB" id="A0A7Y2RFF4"/>
<dbReference type="GO" id="GO:0009307">
    <property type="term" value="P:DNA restriction-modification system"/>
    <property type="evidence" value="ECO:0007669"/>
    <property type="project" value="InterPro"/>
</dbReference>
<dbReference type="InterPro" id="IPR011856">
    <property type="entry name" value="tRNA_endonuc-like_dom_sf"/>
</dbReference>
<keyword evidence="2" id="KW-0540">Nuclease</keyword>
<dbReference type="InterPro" id="IPR007560">
    <property type="entry name" value="Restrct_endonuc_IV_Mrr"/>
</dbReference>
<dbReference type="InterPro" id="IPR011335">
    <property type="entry name" value="Restrct_endonuc-II-like"/>
</dbReference>